<name>A0A3D8SZ99_9HELO</name>
<reference evidence="2 3" key="1">
    <citation type="journal article" date="2018" name="IMA Fungus">
        <title>IMA Genome-F 9: Draft genome sequence of Annulohypoxylon stygium, Aspergillus mulundensis, Berkeleyomyces basicola (syn. Thielaviopsis basicola), Ceratocystis smalleyi, two Cercospora beticola strains, Coleophoma cylindrospora, Fusarium fracticaudum, Phialophora cf. hyalina, and Morchella septimelata.</title>
        <authorList>
            <person name="Wingfield B.D."/>
            <person name="Bills G.F."/>
            <person name="Dong Y."/>
            <person name="Huang W."/>
            <person name="Nel W.J."/>
            <person name="Swalarsk-Parry B.S."/>
            <person name="Vaghefi N."/>
            <person name="Wilken P.M."/>
            <person name="An Z."/>
            <person name="de Beer Z.W."/>
            <person name="De Vos L."/>
            <person name="Chen L."/>
            <person name="Duong T.A."/>
            <person name="Gao Y."/>
            <person name="Hammerbacher A."/>
            <person name="Kikkert J.R."/>
            <person name="Li Y."/>
            <person name="Li H."/>
            <person name="Li K."/>
            <person name="Li Q."/>
            <person name="Liu X."/>
            <person name="Ma X."/>
            <person name="Naidoo K."/>
            <person name="Pethybridge S.J."/>
            <person name="Sun J."/>
            <person name="Steenkamp E.T."/>
            <person name="van der Nest M.A."/>
            <person name="van Wyk S."/>
            <person name="Wingfield M.J."/>
            <person name="Xiong C."/>
            <person name="Yue Q."/>
            <person name="Zhang X."/>
        </authorList>
    </citation>
    <scope>NUCLEOTIDE SEQUENCE [LARGE SCALE GENOMIC DNA]</scope>
    <source>
        <strain evidence="2 3">BP5796</strain>
    </source>
</reference>
<proteinExistence type="predicted"/>
<dbReference type="GO" id="GO:0005975">
    <property type="term" value="P:carbohydrate metabolic process"/>
    <property type="evidence" value="ECO:0007669"/>
    <property type="project" value="InterPro"/>
</dbReference>
<dbReference type="PANTHER" id="PTHR47791">
    <property type="entry name" value="MEIOTICALLY UP-REGULATED GENE 191 PROTEIN"/>
    <property type="match status" value="1"/>
</dbReference>
<feature type="signal peptide" evidence="1">
    <location>
        <begin position="1"/>
        <end position="22"/>
    </location>
</feature>
<evidence type="ECO:0000256" key="1">
    <source>
        <dbReference type="SAM" id="SignalP"/>
    </source>
</evidence>
<gene>
    <name evidence="2" type="ORF">BP5796_02775</name>
</gene>
<accession>A0A3D8SZ99</accession>
<dbReference type="InterPro" id="IPR005198">
    <property type="entry name" value="Glyco_hydro_76"/>
</dbReference>
<dbReference type="Gene3D" id="1.50.10.20">
    <property type="match status" value="1"/>
</dbReference>
<organism evidence="2 3">
    <name type="scientific">Coleophoma crateriformis</name>
    <dbReference type="NCBI Taxonomy" id="565419"/>
    <lineage>
        <taxon>Eukaryota</taxon>
        <taxon>Fungi</taxon>
        <taxon>Dikarya</taxon>
        <taxon>Ascomycota</taxon>
        <taxon>Pezizomycotina</taxon>
        <taxon>Leotiomycetes</taxon>
        <taxon>Helotiales</taxon>
        <taxon>Dermateaceae</taxon>
        <taxon>Coleophoma</taxon>
    </lineage>
</organism>
<sequence length="374" mass="40170">MFPSTSLLLVAILASSLGFALPQPNSVPSLQKRTAQDYVNDATSAIAKLQQRYDTTTGLWDNAWWPSANVLTMLADLAEYYPDAISSVTDVVFPTTLANAPSALGYTNFLNGYYDDELWWALAFIQVYDVTGNTTYLDQASSIFEDAKSAWGTSPCGGLWWDKANSGVGAVENELYISTAAKLANRKPYSPSQYYYLDEAVKAYEWFIGTGMINSGNTINNGILLTTCKNDGNLVFTYNQGIILAGLAEMTFATGNDTYVNLAHTIATAAIGALTNSAGILVEVCEATGCDGDEGQFKGVFARGIAFLYKRASVLPAATATLYQTFLQTNANSLWANDFSNFELGLAWAGPYQTADVQTSSSALDCVVGAALVT</sequence>
<dbReference type="SUPFAM" id="SSF48208">
    <property type="entry name" value="Six-hairpin glycosidases"/>
    <property type="match status" value="1"/>
</dbReference>
<feature type="chain" id="PRO_5017629375" description="Glycoside hydrolase family 76 protein" evidence="1">
    <location>
        <begin position="23"/>
        <end position="374"/>
    </location>
</feature>
<dbReference type="OrthoDB" id="9984024at2759"/>
<comment type="caution">
    <text evidence="2">The sequence shown here is derived from an EMBL/GenBank/DDBJ whole genome shotgun (WGS) entry which is preliminary data.</text>
</comment>
<evidence type="ECO:0000313" key="2">
    <source>
        <dbReference type="EMBL" id="RDW91610.1"/>
    </source>
</evidence>
<evidence type="ECO:0008006" key="4">
    <source>
        <dbReference type="Google" id="ProtNLM"/>
    </source>
</evidence>
<dbReference type="InterPro" id="IPR008928">
    <property type="entry name" value="6-hairpin_glycosidase_sf"/>
</dbReference>
<dbReference type="PANTHER" id="PTHR47791:SF1">
    <property type="entry name" value="ENDO MANNANASE, GH76 FAMILY (EUROFUNG)"/>
    <property type="match status" value="1"/>
</dbReference>
<dbReference type="InterPro" id="IPR053169">
    <property type="entry name" value="MUG_Protein"/>
</dbReference>
<dbReference type="Pfam" id="PF03663">
    <property type="entry name" value="Glyco_hydro_76"/>
    <property type="match status" value="1"/>
</dbReference>
<keyword evidence="3" id="KW-1185">Reference proteome</keyword>
<dbReference type="EMBL" id="PDLN01000003">
    <property type="protein sequence ID" value="RDW91610.1"/>
    <property type="molecule type" value="Genomic_DNA"/>
</dbReference>
<dbReference type="Proteomes" id="UP000256328">
    <property type="component" value="Unassembled WGS sequence"/>
</dbReference>
<evidence type="ECO:0000313" key="3">
    <source>
        <dbReference type="Proteomes" id="UP000256328"/>
    </source>
</evidence>
<keyword evidence="1" id="KW-0732">Signal</keyword>
<protein>
    <recommendedName>
        <fullName evidence="4">Glycoside hydrolase family 76 protein</fullName>
    </recommendedName>
</protein>
<dbReference type="AlphaFoldDB" id="A0A3D8SZ99"/>